<dbReference type="GO" id="GO:0003677">
    <property type="term" value="F:DNA binding"/>
    <property type="evidence" value="ECO:0007669"/>
    <property type="project" value="UniProtKB-KW"/>
</dbReference>
<dbReference type="AlphaFoldDB" id="A0A1K1R4T5"/>
<name>A0A1K1R4T5_9PSEU</name>
<dbReference type="OrthoDB" id="3232131at2"/>
<sequence>MVAEPDIAAVAQAIGEPARAAMLLQLMDGDAHSARALATAAGIAPSTASSHLRRLCDAGLVIAAEAGRRRLHRLAKPEVAQLVEALAVLAPPRLPPRMQPSTPAGPLLHARACYGHLAGQLGIDVATLLRKDGVVEDMAPGSTGVVRTFDHPLLAALGVTELPGPGPAVRACLDWSHETVHLAGALGTALLTALLEEAWVRRRPGGRALRVTEIGRQRFAEFGLG</sequence>
<reference evidence="3" key="1">
    <citation type="submission" date="2016-11" db="EMBL/GenBank/DDBJ databases">
        <authorList>
            <person name="Varghese N."/>
            <person name="Submissions S."/>
        </authorList>
    </citation>
    <scope>NUCLEOTIDE SEQUENCE [LARGE SCALE GENOMIC DNA]</scope>
    <source>
        <strain evidence="3">DSM 44671</strain>
    </source>
</reference>
<dbReference type="GO" id="GO:0097063">
    <property type="term" value="F:cadmium ion sensor activity"/>
    <property type="evidence" value="ECO:0007669"/>
    <property type="project" value="TreeGrafter"/>
</dbReference>
<dbReference type="InterPro" id="IPR036390">
    <property type="entry name" value="WH_DNA-bd_sf"/>
</dbReference>
<dbReference type="PANTHER" id="PTHR39168">
    <property type="entry name" value="TRANSCRIPTIONAL REGULATOR-RELATED"/>
    <property type="match status" value="1"/>
</dbReference>
<evidence type="ECO:0000313" key="2">
    <source>
        <dbReference type="EMBL" id="SFW67029.1"/>
    </source>
</evidence>
<proteinExistence type="predicted"/>
<dbReference type="SMART" id="SM00418">
    <property type="entry name" value="HTH_ARSR"/>
    <property type="match status" value="1"/>
</dbReference>
<dbReference type="InterPro" id="IPR036388">
    <property type="entry name" value="WH-like_DNA-bd_sf"/>
</dbReference>
<gene>
    <name evidence="2" type="ORF">SAMN04489730_2679</name>
</gene>
<organism evidence="2 3">
    <name type="scientific">Amycolatopsis australiensis</name>
    <dbReference type="NCBI Taxonomy" id="546364"/>
    <lineage>
        <taxon>Bacteria</taxon>
        <taxon>Bacillati</taxon>
        <taxon>Actinomycetota</taxon>
        <taxon>Actinomycetes</taxon>
        <taxon>Pseudonocardiales</taxon>
        <taxon>Pseudonocardiaceae</taxon>
        <taxon>Amycolatopsis</taxon>
    </lineage>
</organism>
<dbReference type="GO" id="GO:0003700">
    <property type="term" value="F:DNA-binding transcription factor activity"/>
    <property type="evidence" value="ECO:0007669"/>
    <property type="project" value="InterPro"/>
</dbReference>
<dbReference type="GO" id="GO:0010288">
    <property type="term" value="P:response to lead ion"/>
    <property type="evidence" value="ECO:0007669"/>
    <property type="project" value="TreeGrafter"/>
</dbReference>
<dbReference type="EMBL" id="FPJG01000006">
    <property type="protein sequence ID" value="SFW67029.1"/>
    <property type="molecule type" value="Genomic_DNA"/>
</dbReference>
<dbReference type="Proteomes" id="UP000182740">
    <property type="component" value="Unassembled WGS sequence"/>
</dbReference>
<dbReference type="GO" id="GO:0046686">
    <property type="term" value="P:response to cadmium ion"/>
    <property type="evidence" value="ECO:0007669"/>
    <property type="project" value="TreeGrafter"/>
</dbReference>
<dbReference type="PROSITE" id="PS50987">
    <property type="entry name" value="HTH_ARSR_2"/>
    <property type="match status" value="1"/>
</dbReference>
<dbReference type="InterPro" id="IPR001845">
    <property type="entry name" value="HTH_ArsR_DNA-bd_dom"/>
</dbReference>
<dbReference type="SUPFAM" id="SSF46785">
    <property type="entry name" value="Winged helix' DNA-binding domain"/>
    <property type="match status" value="1"/>
</dbReference>
<accession>A0A1K1R4T5</accession>
<protein>
    <submittedName>
        <fullName evidence="2">DNA-binding transcriptional regulator, ArsR family</fullName>
    </submittedName>
</protein>
<dbReference type="CDD" id="cd00090">
    <property type="entry name" value="HTH_ARSR"/>
    <property type="match status" value="1"/>
</dbReference>
<dbReference type="PANTHER" id="PTHR39168:SF1">
    <property type="entry name" value="TRANSCRIPTIONAL REGULATORY PROTEIN"/>
    <property type="match status" value="1"/>
</dbReference>
<keyword evidence="2" id="KW-0238">DNA-binding</keyword>
<dbReference type="Pfam" id="PF12840">
    <property type="entry name" value="HTH_20"/>
    <property type="match status" value="1"/>
</dbReference>
<feature type="domain" description="HTH arsR-type" evidence="1">
    <location>
        <begin position="1"/>
        <end position="94"/>
    </location>
</feature>
<dbReference type="RefSeq" id="WP_072476583.1">
    <property type="nucleotide sequence ID" value="NZ_FPJG01000006.1"/>
</dbReference>
<dbReference type="GO" id="GO:0032791">
    <property type="term" value="F:lead ion binding"/>
    <property type="evidence" value="ECO:0007669"/>
    <property type="project" value="TreeGrafter"/>
</dbReference>
<dbReference type="STRING" id="546364.SAMN04489730_2679"/>
<evidence type="ECO:0000313" key="3">
    <source>
        <dbReference type="Proteomes" id="UP000182740"/>
    </source>
</evidence>
<dbReference type="Gene3D" id="1.10.10.10">
    <property type="entry name" value="Winged helix-like DNA-binding domain superfamily/Winged helix DNA-binding domain"/>
    <property type="match status" value="1"/>
</dbReference>
<dbReference type="InterPro" id="IPR011991">
    <property type="entry name" value="ArsR-like_HTH"/>
</dbReference>
<evidence type="ECO:0000259" key="1">
    <source>
        <dbReference type="PROSITE" id="PS50987"/>
    </source>
</evidence>
<keyword evidence="3" id="KW-1185">Reference proteome</keyword>
<dbReference type="InterPro" id="IPR052543">
    <property type="entry name" value="HTH_Metal-responsive_Reg"/>
</dbReference>